<reference evidence="1 2" key="1">
    <citation type="journal article" date="2021" name="Int. J. Syst. Evol. Microbiol.">
        <title>Pseudomonas lactucae sp. nov., a pathogen causing bacterial rot of lettuce in Japan.</title>
        <authorList>
            <person name="Sawada H."/>
            <person name="Fujikawa T."/>
            <person name="Satou M."/>
        </authorList>
    </citation>
    <scope>NUCLEOTIDE SEQUENCE [LARGE SCALE GENOMIC DNA]</scope>
    <source>
        <strain evidence="1 2">MAFF 301381</strain>
    </source>
</reference>
<dbReference type="RefSeq" id="WP_141063058.1">
    <property type="nucleotide sequence ID" value="NZ_JAFHKI010000013.1"/>
</dbReference>
<comment type="caution">
    <text evidence="1">The sequence shown here is derived from an EMBL/GenBank/DDBJ whole genome shotgun (WGS) entry which is preliminary data.</text>
</comment>
<dbReference type="Proteomes" id="UP001154860">
    <property type="component" value="Unassembled WGS sequence"/>
</dbReference>
<gene>
    <name evidence="1" type="ORF">JWR99_20465</name>
</gene>
<accession>A0A9X0YF47</accession>
<reference evidence="1 2" key="2">
    <citation type="journal article" date="2023" name="Plant Pathol.">
        <title>Dismantling and reorganizing Pseudomonas marginalis sensu#lato.</title>
        <authorList>
            <person name="Sawada H."/>
            <person name="Fujikawa T."/>
            <person name="Satou M."/>
        </authorList>
    </citation>
    <scope>NUCLEOTIDE SEQUENCE [LARGE SCALE GENOMIC DNA]</scope>
    <source>
        <strain evidence="1 2">MAFF 301381</strain>
    </source>
</reference>
<sequence>MGVDVPNLESVCDHATPDKYSAVRLHMDLSFPHRELSQVNHWLEQRAWKELELFLIERYPQHREVITLWLEGSQARAEANEPITTLRAVNT</sequence>
<name>A0A9X0YF47_9PSED</name>
<evidence type="ECO:0000313" key="2">
    <source>
        <dbReference type="Proteomes" id="UP001154860"/>
    </source>
</evidence>
<keyword evidence="2" id="KW-1185">Reference proteome</keyword>
<proteinExistence type="predicted"/>
<evidence type="ECO:0000313" key="1">
    <source>
        <dbReference type="EMBL" id="MBN2978189.1"/>
    </source>
</evidence>
<dbReference type="EMBL" id="JAFHKJ010000091">
    <property type="protein sequence ID" value="MBN2978189.1"/>
    <property type="molecule type" value="Genomic_DNA"/>
</dbReference>
<protein>
    <submittedName>
        <fullName evidence="1">Uncharacterized protein</fullName>
    </submittedName>
</protein>
<organism evidence="1 2">
    <name type="scientific">Pseudomonas lactucae</name>
    <dbReference type="NCBI Taxonomy" id="2813360"/>
    <lineage>
        <taxon>Bacteria</taxon>
        <taxon>Pseudomonadati</taxon>
        <taxon>Pseudomonadota</taxon>
        <taxon>Gammaproteobacteria</taxon>
        <taxon>Pseudomonadales</taxon>
        <taxon>Pseudomonadaceae</taxon>
        <taxon>Pseudomonas</taxon>
    </lineage>
</organism>
<dbReference type="AlphaFoldDB" id="A0A9X0YF47"/>